<keyword evidence="3" id="KW-1185">Reference proteome</keyword>
<evidence type="ECO:0000313" key="2">
    <source>
        <dbReference type="EMBL" id="TPE59828.1"/>
    </source>
</evidence>
<reference evidence="2 3" key="1">
    <citation type="submission" date="2019-06" db="EMBL/GenBank/DDBJ databases">
        <authorList>
            <person name="Lee I."/>
            <person name="Jang G.I."/>
            <person name="Hwang C.Y."/>
        </authorList>
    </citation>
    <scope>NUCLEOTIDE SEQUENCE [LARGE SCALE GENOMIC DNA]</scope>
    <source>
        <strain evidence="2 3">PAMC 28131</strain>
    </source>
</reference>
<comment type="caution">
    <text evidence="2">The sequence shown here is derived from an EMBL/GenBank/DDBJ whole genome shotgun (WGS) entry which is preliminary data.</text>
</comment>
<feature type="region of interest" description="Disordered" evidence="1">
    <location>
        <begin position="300"/>
        <end position="355"/>
    </location>
</feature>
<dbReference type="EMBL" id="VFSU01000029">
    <property type="protein sequence ID" value="TPE59828.1"/>
    <property type="molecule type" value="Genomic_DNA"/>
</dbReference>
<evidence type="ECO:0000313" key="3">
    <source>
        <dbReference type="Proteomes" id="UP000319897"/>
    </source>
</evidence>
<accession>A0A501XGR4</accession>
<gene>
    <name evidence="2" type="ORF">FJQ54_12940</name>
</gene>
<protein>
    <recommendedName>
        <fullName evidence="4">Peptidyl-prolyl cis-trans isomerase, EpsD family</fullName>
    </recommendedName>
</protein>
<dbReference type="Gene3D" id="1.10.8.1040">
    <property type="match status" value="1"/>
</dbReference>
<proteinExistence type="predicted"/>
<dbReference type="OrthoDB" id="8204527at2"/>
<name>A0A501XGR4_9SPHN</name>
<evidence type="ECO:0008006" key="4">
    <source>
        <dbReference type="Google" id="ProtNLM"/>
    </source>
</evidence>
<dbReference type="Proteomes" id="UP000319897">
    <property type="component" value="Unassembled WGS sequence"/>
</dbReference>
<sequence length="355" mass="38437">MTKRSEMPGVLGQTGRNEGGRTRTVLLVATAMLALAGCSKLGIGGGGEPKGQVVATLDGQEITVLEVNAELAGTPIPPTMSRRDAEKVALENIITRRMLAKAAEERELNKKPEFLLQERRAEEQLRVQALARDIAAKVVAPTRDEADKFIAENPYLFANRTFFILDQIQFLRPANIEKLGLEAATTMAQVEQILTANNIPFRRQPASLDSLGANPEFVKEVTGVLAKKPDELFMFATRPQGAPAPVVLVNQVKETKVQPFTGDKAREFAQNYLKNERIQNALKSEVDRQRKSQDQRVVFQEGWKPAAPKDPKAPVTKASALELAGEGPKAGTGLEAATAEHAPPAAPAAEPAPAQ</sequence>
<dbReference type="SUPFAM" id="SSF109998">
    <property type="entry name" value="Triger factor/SurA peptide-binding domain-like"/>
    <property type="match status" value="1"/>
</dbReference>
<feature type="compositionally biased region" description="Low complexity" evidence="1">
    <location>
        <begin position="335"/>
        <end position="355"/>
    </location>
</feature>
<evidence type="ECO:0000256" key="1">
    <source>
        <dbReference type="SAM" id="MobiDB-lite"/>
    </source>
</evidence>
<dbReference type="RefSeq" id="WP_140928837.1">
    <property type="nucleotide sequence ID" value="NZ_VFSU01000029.1"/>
</dbReference>
<organism evidence="2 3">
    <name type="scientific">Sandaracinobacter neustonicus</name>
    <dbReference type="NCBI Taxonomy" id="1715348"/>
    <lineage>
        <taxon>Bacteria</taxon>
        <taxon>Pseudomonadati</taxon>
        <taxon>Pseudomonadota</taxon>
        <taxon>Alphaproteobacteria</taxon>
        <taxon>Sphingomonadales</taxon>
        <taxon>Sphingosinicellaceae</taxon>
        <taxon>Sandaracinobacter</taxon>
    </lineage>
</organism>
<dbReference type="AlphaFoldDB" id="A0A501XGR4"/>
<dbReference type="InterPro" id="IPR027304">
    <property type="entry name" value="Trigger_fact/SurA_dom_sf"/>
</dbReference>